<accession>A0ABY4QUG4</accession>
<dbReference type="EMBL" id="CP097332">
    <property type="protein sequence ID" value="UQX86619.1"/>
    <property type="molecule type" value="Genomic_DNA"/>
</dbReference>
<reference evidence="16" key="2">
    <citation type="submission" date="2022-05" db="EMBL/GenBank/DDBJ databases">
        <authorList>
            <person name="Kim J.-S."/>
            <person name="Lee K."/>
            <person name="Suh M."/>
            <person name="Eom M."/>
            <person name="Kim J.-S."/>
            <person name="Kim D.-S."/>
            <person name="Ko S.-H."/>
            <person name="Shin Y."/>
            <person name="Lee J.-S."/>
        </authorList>
    </citation>
    <scope>NUCLEOTIDE SEQUENCE</scope>
    <source>
        <strain evidence="16">N237</strain>
    </source>
</reference>
<comment type="cofactor">
    <cofactor evidence="1">
        <name>FAD</name>
        <dbReference type="ChEBI" id="CHEBI:57692"/>
    </cofactor>
</comment>
<keyword evidence="3" id="KW-0285">Flavoprotein</keyword>
<dbReference type="Proteomes" id="UP001056336">
    <property type="component" value="Chromosome"/>
</dbReference>
<dbReference type="PANTHER" id="PTHR47354:SF8">
    <property type="entry name" value="1,2-PHENYLACETYL-COA EPOXIDASE, SUBUNIT E"/>
    <property type="match status" value="1"/>
</dbReference>
<dbReference type="InterPro" id="IPR013130">
    <property type="entry name" value="Fe3_Rdtase_TM_dom"/>
</dbReference>
<feature type="compositionally biased region" description="Low complexity" evidence="13">
    <location>
        <begin position="16"/>
        <end position="38"/>
    </location>
</feature>
<evidence type="ECO:0000313" key="17">
    <source>
        <dbReference type="Proteomes" id="UP001056336"/>
    </source>
</evidence>
<proteinExistence type="predicted"/>
<keyword evidence="7" id="KW-0274">FAD</keyword>
<sequence>MTDLLPDLGRRPVPLPAAQSAGQSSAQSPAQSTAQTTGMPAGRPTLSPRRTGVRPDDLLTVLAAGAAAVTGWPIWLALRGPQPVQAMVVLAHVCGMLAGYGVVVLVGLMSRTPALERGVGADRLARWHSRAGRGVVLAILVHAWAAVMVWRNSRAESFWPAAWHVLRLPGLIAATVATALFLLVAVLSVRAARRRVSHEAWHTVHLLVYVAVALGFLHQLGGPDLAGHRILQVAWALLYTSVFTLVAQHRLLTPLRNATRHRLRVQSVVQQAPGVVSVVVEGVDLQLLQAESGQFFRWRFLTPDLWKTAHPFSLSAAPTSTQLRLTVKALGDGSTALQRLEPGTWVLAEGPYGAITAARRTRRHVLLLAAGVGITPMRALFETMPLAPGQDLLLLYRARSRAEVIFGPELEALAARSGARVHYLLGDQIGPLSAELFGHLVPDLPERDVYLCGPPGFSATVRRSLKAAGLPADQLHEERFDF</sequence>
<evidence type="ECO:0000256" key="9">
    <source>
        <dbReference type="ARBA" id="ARBA00023002"/>
    </source>
</evidence>
<protein>
    <submittedName>
        <fullName evidence="16">Ferredoxin reductase family protein</fullName>
    </submittedName>
</protein>
<dbReference type="InterPro" id="IPR017927">
    <property type="entry name" value="FAD-bd_FR_type"/>
</dbReference>
<dbReference type="CDD" id="cd06198">
    <property type="entry name" value="FNR_like_3"/>
    <property type="match status" value="1"/>
</dbReference>
<dbReference type="Gene3D" id="3.40.50.80">
    <property type="entry name" value="Nucleotide-binding domain of ferredoxin-NADP reductase (FNR) module"/>
    <property type="match status" value="1"/>
</dbReference>
<keyword evidence="8 14" id="KW-1133">Transmembrane helix</keyword>
<keyword evidence="6" id="KW-0479">Metal-binding</keyword>
<evidence type="ECO:0000256" key="10">
    <source>
        <dbReference type="ARBA" id="ARBA00023004"/>
    </source>
</evidence>
<organism evidence="16 17">
    <name type="scientific">Jatrophihabitans telluris</name>
    <dbReference type="NCBI Taxonomy" id="2038343"/>
    <lineage>
        <taxon>Bacteria</taxon>
        <taxon>Bacillati</taxon>
        <taxon>Actinomycetota</taxon>
        <taxon>Actinomycetes</taxon>
        <taxon>Jatrophihabitantales</taxon>
        <taxon>Jatrophihabitantaceae</taxon>
        <taxon>Jatrophihabitans</taxon>
    </lineage>
</organism>
<evidence type="ECO:0000256" key="6">
    <source>
        <dbReference type="ARBA" id="ARBA00022723"/>
    </source>
</evidence>
<evidence type="ECO:0000256" key="11">
    <source>
        <dbReference type="ARBA" id="ARBA00023014"/>
    </source>
</evidence>
<evidence type="ECO:0000259" key="15">
    <source>
        <dbReference type="PROSITE" id="PS51384"/>
    </source>
</evidence>
<dbReference type="RefSeq" id="WP_249768953.1">
    <property type="nucleotide sequence ID" value="NZ_CP097332.1"/>
</dbReference>
<feature type="domain" description="FAD-binding FR-type" evidence="15">
    <location>
        <begin position="258"/>
        <end position="358"/>
    </location>
</feature>
<dbReference type="Gene3D" id="2.40.30.10">
    <property type="entry name" value="Translation factors"/>
    <property type="match status" value="1"/>
</dbReference>
<feature type="region of interest" description="Disordered" evidence="13">
    <location>
        <begin position="1"/>
        <end position="53"/>
    </location>
</feature>
<name>A0ABY4QUG4_9ACTN</name>
<dbReference type="SUPFAM" id="SSF63380">
    <property type="entry name" value="Riboflavin synthase domain-like"/>
    <property type="match status" value="1"/>
</dbReference>
<evidence type="ECO:0000256" key="7">
    <source>
        <dbReference type="ARBA" id="ARBA00022827"/>
    </source>
</evidence>
<dbReference type="Pfam" id="PF01794">
    <property type="entry name" value="Ferric_reduct"/>
    <property type="match status" value="1"/>
</dbReference>
<comment type="subcellular location">
    <subcellularLocation>
        <location evidence="2">Membrane</location>
        <topology evidence="2">Multi-pass membrane protein</topology>
    </subcellularLocation>
</comment>
<evidence type="ECO:0000313" key="16">
    <source>
        <dbReference type="EMBL" id="UQX86619.1"/>
    </source>
</evidence>
<dbReference type="Pfam" id="PF00175">
    <property type="entry name" value="NAD_binding_1"/>
    <property type="match status" value="1"/>
</dbReference>
<dbReference type="InterPro" id="IPR001433">
    <property type="entry name" value="OxRdtase_FAD/NAD-bd"/>
</dbReference>
<dbReference type="SUPFAM" id="SSF52343">
    <property type="entry name" value="Ferredoxin reductase-like, C-terminal NADP-linked domain"/>
    <property type="match status" value="1"/>
</dbReference>
<evidence type="ECO:0000256" key="1">
    <source>
        <dbReference type="ARBA" id="ARBA00001974"/>
    </source>
</evidence>
<dbReference type="InterPro" id="IPR039261">
    <property type="entry name" value="FNR_nucleotide-bd"/>
</dbReference>
<evidence type="ECO:0000256" key="2">
    <source>
        <dbReference type="ARBA" id="ARBA00004141"/>
    </source>
</evidence>
<evidence type="ECO:0000256" key="8">
    <source>
        <dbReference type="ARBA" id="ARBA00022989"/>
    </source>
</evidence>
<evidence type="ECO:0000256" key="12">
    <source>
        <dbReference type="ARBA" id="ARBA00023136"/>
    </source>
</evidence>
<keyword evidence="12 14" id="KW-0472">Membrane</keyword>
<evidence type="ECO:0000256" key="13">
    <source>
        <dbReference type="SAM" id="MobiDB-lite"/>
    </source>
</evidence>
<feature type="transmembrane region" description="Helical" evidence="14">
    <location>
        <begin position="233"/>
        <end position="252"/>
    </location>
</feature>
<dbReference type="InterPro" id="IPR050415">
    <property type="entry name" value="MRET"/>
</dbReference>
<evidence type="ECO:0000256" key="14">
    <source>
        <dbReference type="SAM" id="Phobius"/>
    </source>
</evidence>
<keyword evidence="5" id="KW-0001">2Fe-2S</keyword>
<keyword evidence="11" id="KW-0411">Iron-sulfur</keyword>
<dbReference type="PRINTS" id="PR00410">
    <property type="entry name" value="PHEHYDRXLASE"/>
</dbReference>
<gene>
    <name evidence="16" type="ORF">M6D93_09860</name>
</gene>
<feature type="transmembrane region" description="Helical" evidence="14">
    <location>
        <begin position="201"/>
        <end position="221"/>
    </location>
</feature>
<keyword evidence="17" id="KW-1185">Reference proteome</keyword>
<feature type="transmembrane region" description="Helical" evidence="14">
    <location>
        <begin position="58"/>
        <end position="78"/>
    </location>
</feature>
<feature type="transmembrane region" description="Helical" evidence="14">
    <location>
        <begin position="131"/>
        <end position="150"/>
    </location>
</feature>
<dbReference type="PROSITE" id="PS51384">
    <property type="entry name" value="FAD_FR"/>
    <property type="match status" value="1"/>
</dbReference>
<feature type="transmembrane region" description="Helical" evidence="14">
    <location>
        <begin position="84"/>
        <end position="110"/>
    </location>
</feature>
<dbReference type="PANTHER" id="PTHR47354">
    <property type="entry name" value="NADH OXIDOREDUCTASE HCR"/>
    <property type="match status" value="1"/>
</dbReference>
<keyword evidence="10" id="KW-0408">Iron</keyword>
<evidence type="ECO:0000256" key="4">
    <source>
        <dbReference type="ARBA" id="ARBA00022692"/>
    </source>
</evidence>
<evidence type="ECO:0000256" key="3">
    <source>
        <dbReference type="ARBA" id="ARBA00022630"/>
    </source>
</evidence>
<keyword evidence="4 14" id="KW-0812">Transmembrane</keyword>
<reference evidence="16" key="1">
    <citation type="journal article" date="2018" name="Int. J. Syst. Evol. Microbiol.">
        <title>Jatrophihabitans telluris sp. nov., isolated from sediment soil of lava forest wetlands and the emended description of the genus Jatrophihabitans.</title>
        <authorList>
            <person name="Lee K.C."/>
            <person name="Suh M.K."/>
            <person name="Eom M.K."/>
            <person name="Kim K.K."/>
            <person name="Kim J.S."/>
            <person name="Kim D.S."/>
            <person name="Ko S.H."/>
            <person name="Shin Y.K."/>
            <person name="Lee J.S."/>
        </authorList>
    </citation>
    <scope>NUCLEOTIDE SEQUENCE</scope>
    <source>
        <strain evidence="16">N237</strain>
    </source>
</reference>
<keyword evidence="9" id="KW-0560">Oxidoreductase</keyword>
<evidence type="ECO:0000256" key="5">
    <source>
        <dbReference type="ARBA" id="ARBA00022714"/>
    </source>
</evidence>
<dbReference type="InterPro" id="IPR017938">
    <property type="entry name" value="Riboflavin_synthase-like_b-brl"/>
</dbReference>
<feature type="transmembrane region" description="Helical" evidence="14">
    <location>
        <begin position="170"/>
        <end position="189"/>
    </location>
</feature>